<feature type="transmembrane region" description="Helical" evidence="1">
    <location>
        <begin position="5"/>
        <end position="27"/>
    </location>
</feature>
<evidence type="ECO:0000313" key="3">
    <source>
        <dbReference type="Proteomes" id="UP001162880"/>
    </source>
</evidence>
<keyword evidence="3" id="KW-1185">Reference proteome</keyword>
<dbReference type="RefSeq" id="WP_243992752.1">
    <property type="nucleotide sequence ID" value="NZ_JALHLE010000009.1"/>
</dbReference>
<feature type="transmembrane region" description="Helical" evidence="1">
    <location>
        <begin position="55"/>
        <end position="76"/>
    </location>
</feature>
<gene>
    <name evidence="2" type="ORF">MTR64_08430</name>
</gene>
<name>A0ABT0B0I5_9SPHN</name>
<dbReference type="EMBL" id="JALHLE010000009">
    <property type="protein sequence ID" value="MCJ2178586.1"/>
    <property type="molecule type" value="Genomic_DNA"/>
</dbReference>
<protein>
    <submittedName>
        <fullName evidence="2">Uncharacterized protein</fullName>
    </submittedName>
</protein>
<reference evidence="2" key="1">
    <citation type="submission" date="2022-03" db="EMBL/GenBank/DDBJ databases">
        <title>Identification of a novel bacterium isolated from mangrove sediments.</title>
        <authorList>
            <person name="Pan X."/>
        </authorList>
    </citation>
    <scope>NUCLEOTIDE SEQUENCE</scope>
    <source>
        <strain evidence="2">B2580</strain>
    </source>
</reference>
<evidence type="ECO:0000313" key="2">
    <source>
        <dbReference type="EMBL" id="MCJ2178586.1"/>
    </source>
</evidence>
<proteinExistence type="predicted"/>
<comment type="caution">
    <text evidence="2">The sequence shown here is derived from an EMBL/GenBank/DDBJ whole genome shotgun (WGS) entry which is preliminary data.</text>
</comment>
<accession>A0ABT0B0I5</accession>
<evidence type="ECO:0000256" key="1">
    <source>
        <dbReference type="SAM" id="Phobius"/>
    </source>
</evidence>
<keyword evidence="1" id="KW-1133">Transmembrane helix</keyword>
<keyword evidence="1" id="KW-0812">Transmembrane</keyword>
<sequence length="79" mass="8910">MKWAFWTFCALYAGAFLLFLMGTFGWFGQDKDPLSGVFLIPLGLPWNLLADRLDLGGLVSGMLAPALNAGILFWFWKRH</sequence>
<dbReference type="Proteomes" id="UP001162880">
    <property type="component" value="Unassembled WGS sequence"/>
</dbReference>
<keyword evidence="1" id="KW-0472">Membrane</keyword>
<organism evidence="2 3">
    <name type="scientific">Novosphingobium album</name>
    <name type="common">ex Hu et al. 2023</name>
    <dbReference type="NCBI Taxonomy" id="2930093"/>
    <lineage>
        <taxon>Bacteria</taxon>
        <taxon>Pseudomonadati</taxon>
        <taxon>Pseudomonadota</taxon>
        <taxon>Alphaproteobacteria</taxon>
        <taxon>Sphingomonadales</taxon>
        <taxon>Sphingomonadaceae</taxon>
        <taxon>Novosphingobium</taxon>
    </lineage>
</organism>